<reference evidence="3 4" key="1">
    <citation type="submission" date="2017-12" db="EMBL/GenBank/DDBJ databases">
        <title>Genomes of bacteria within cyanobacterial aggregates.</title>
        <authorList>
            <person name="Cai H."/>
        </authorList>
    </citation>
    <scope>NUCLEOTIDE SEQUENCE [LARGE SCALE GENOMIC DNA]</scope>
    <source>
        <strain evidence="3 4">TH16</strain>
    </source>
</reference>
<feature type="chain" id="PRO_5014616767" description="UPF0311 protein C0V82_01255" evidence="2">
    <location>
        <begin position="30"/>
        <end position="172"/>
    </location>
</feature>
<evidence type="ECO:0000256" key="1">
    <source>
        <dbReference type="HAMAP-Rule" id="MF_00775"/>
    </source>
</evidence>
<keyword evidence="4" id="KW-1185">Reference proteome</keyword>
<comment type="similarity">
    <text evidence="1">Belongs to the UPF0311 family.</text>
</comment>
<protein>
    <recommendedName>
        <fullName evidence="1">UPF0311 protein C0V82_01255</fullName>
    </recommendedName>
</protein>
<dbReference type="PANTHER" id="PTHR37315:SF1">
    <property type="entry name" value="UPF0311 PROTEIN BLR7842"/>
    <property type="match status" value="1"/>
</dbReference>
<dbReference type="Proteomes" id="UP000234752">
    <property type="component" value="Chromosome eg_1"/>
</dbReference>
<dbReference type="AlphaFoldDB" id="A0A2K9N8Z8"/>
<evidence type="ECO:0000256" key="2">
    <source>
        <dbReference type="SAM" id="SignalP"/>
    </source>
</evidence>
<dbReference type="InterPro" id="IPR020915">
    <property type="entry name" value="UPF0311"/>
</dbReference>
<dbReference type="Pfam" id="PF11578">
    <property type="entry name" value="DUF3237"/>
    <property type="match status" value="1"/>
</dbReference>
<proteinExistence type="inferred from homology"/>
<evidence type="ECO:0000313" key="4">
    <source>
        <dbReference type="Proteomes" id="UP000234752"/>
    </source>
</evidence>
<organism evidence="3 4">
    <name type="scientific">Niveispirillum cyanobacteriorum</name>
    <dbReference type="NCBI Taxonomy" id="1612173"/>
    <lineage>
        <taxon>Bacteria</taxon>
        <taxon>Pseudomonadati</taxon>
        <taxon>Pseudomonadota</taxon>
        <taxon>Alphaproteobacteria</taxon>
        <taxon>Rhodospirillales</taxon>
        <taxon>Azospirillaceae</taxon>
        <taxon>Niveispirillum</taxon>
    </lineage>
</organism>
<keyword evidence="2" id="KW-0732">Signal</keyword>
<dbReference type="PANTHER" id="PTHR37315">
    <property type="entry name" value="UPF0311 PROTEIN BLR7842"/>
    <property type="match status" value="1"/>
</dbReference>
<evidence type="ECO:0000313" key="3">
    <source>
        <dbReference type="EMBL" id="AUN29026.1"/>
    </source>
</evidence>
<dbReference type="EMBL" id="CP025611">
    <property type="protein sequence ID" value="AUN29026.1"/>
    <property type="molecule type" value="Genomic_DNA"/>
</dbReference>
<sequence length="172" mass="18762">MKIGKNMHHDRRSLLTVLPALAVAGVAQAETRPGPIDLPKTEFIYESLVTLGPVQQVGDSPFGRRVRIPITGGTFAGPRIRGTILPSGEDWQLQRPDGFTVVEASYWLQTDDGAIIHIVNKGVAGKDYARTTPWFEAPTGPHQWLNEAVFTGTLAPVPGRTDAVIIRVFKIV</sequence>
<gene>
    <name evidence="3" type="ORF">C0V82_01255</name>
</gene>
<name>A0A2K9N8Z8_9PROT</name>
<accession>A0A2K9N8Z8</accession>
<dbReference type="KEGG" id="ncb:C0V82_01255"/>
<dbReference type="HAMAP" id="MF_00775">
    <property type="entry name" value="UPF0311"/>
    <property type="match status" value="1"/>
</dbReference>
<feature type="signal peptide" evidence="2">
    <location>
        <begin position="1"/>
        <end position="29"/>
    </location>
</feature>
<dbReference type="Gene3D" id="2.40.160.20">
    <property type="match status" value="1"/>
</dbReference>